<gene>
    <name evidence="15" type="ORF">BESB_070370</name>
</gene>
<evidence type="ECO:0000256" key="10">
    <source>
        <dbReference type="ARBA" id="ARBA00023284"/>
    </source>
</evidence>
<dbReference type="InterPro" id="IPR023753">
    <property type="entry name" value="FAD/NAD-binding_dom"/>
</dbReference>
<evidence type="ECO:0000256" key="11">
    <source>
        <dbReference type="ARBA" id="ARBA00053237"/>
    </source>
</evidence>
<dbReference type="RefSeq" id="XP_029217894.1">
    <property type="nucleotide sequence ID" value="XM_029365410.1"/>
</dbReference>
<evidence type="ECO:0000256" key="1">
    <source>
        <dbReference type="ARBA" id="ARBA00001974"/>
    </source>
</evidence>
<dbReference type="InterPro" id="IPR012999">
    <property type="entry name" value="Pyr_OxRdtase_I_AS"/>
</dbReference>
<dbReference type="STRING" id="94643.A0A2A9M7C3"/>
<dbReference type="InterPro" id="IPR046952">
    <property type="entry name" value="GSHR/TRXR-like"/>
</dbReference>
<keyword evidence="5 12" id="KW-0285">Flavoprotein</keyword>
<evidence type="ECO:0000256" key="2">
    <source>
        <dbReference type="ARBA" id="ARBA00007532"/>
    </source>
</evidence>
<accession>A0A2A9M7C3</accession>
<dbReference type="VEuPathDB" id="ToxoDB:BESB_070370"/>
<dbReference type="SUPFAM" id="SSF51905">
    <property type="entry name" value="FAD/NAD(P)-binding domain"/>
    <property type="match status" value="1"/>
</dbReference>
<evidence type="ECO:0000259" key="13">
    <source>
        <dbReference type="Pfam" id="PF02852"/>
    </source>
</evidence>
<dbReference type="GO" id="GO:0005829">
    <property type="term" value="C:cytosol"/>
    <property type="evidence" value="ECO:0007669"/>
    <property type="project" value="TreeGrafter"/>
</dbReference>
<dbReference type="GO" id="GO:0050660">
    <property type="term" value="F:flavin adenine dinucleotide binding"/>
    <property type="evidence" value="ECO:0007669"/>
    <property type="project" value="InterPro"/>
</dbReference>
<evidence type="ECO:0000256" key="4">
    <source>
        <dbReference type="ARBA" id="ARBA00018719"/>
    </source>
</evidence>
<evidence type="ECO:0000256" key="6">
    <source>
        <dbReference type="ARBA" id="ARBA00022827"/>
    </source>
</evidence>
<evidence type="ECO:0000313" key="15">
    <source>
        <dbReference type="EMBL" id="PFH33885.1"/>
    </source>
</evidence>
<dbReference type="GO" id="GO:0045454">
    <property type="term" value="P:cell redox homeostasis"/>
    <property type="evidence" value="ECO:0007669"/>
    <property type="project" value="InterPro"/>
</dbReference>
<dbReference type="PANTHER" id="PTHR42737">
    <property type="entry name" value="GLUTATHIONE REDUCTASE"/>
    <property type="match status" value="1"/>
</dbReference>
<evidence type="ECO:0000256" key="3">
    <source>
        <dbReference type="ARBA" id="ARBA00012610"/>
    </source>
</evidence>
<dbReference type="Gene3D" id="3.50.50.60">
    <property type="entry name" value="FAD/NAD(P)-binding domain"/>
    <property type="match status" value="1"/>
</dbReference>
<keyword evidence="16" id="KW-1185">Reference proteome</keyword>
<dbReference type="FunFam" id="3.50.50.60:FF:000190">
    <property type="entry name" value="Thioredoxin reductase"/>
    <property type="match status" value="1"/>
</dbReference>
<dbReference type="OrthoDB" id="5956163at2759"/>
<evidence type="ECO:0000256" key="12">
    <source>
        <dbReference type="RuleBase" id="RU003691"/>
    </source>
</evidence>
<dbReference type="AlphaFoldDB" id="A0A2A9M7C3"/>
<dbReference type="InterPro" id="IPR016156">
    <property type="entry name" value="FAD/NAD-linked_Rdtase_dimer_sf"/>
</dbReference>
<keyword evidence="7" id="KW-0521">NADP</keyword>
<evidence type="ECO:0000313" key="16">
    <source>
        <dbReference type="Proteomes" id="UP000224006"/>
    </source>
</evidence>
<dbReference type="EC" id="1.8.1.9" evidence="3"/>
<dbReference type="InterPro" id="IPR004099">
    <property type="entry name" value="Pyr_nucl-diS_OxRdtase_dimer"/>
</dbReference>
<evidence type="ECO:0000256" key="8">
    <source>
        <dbReference type="ARBA" id="ARBA00023002"/>
    </source>
</evidence>
<dbReference type="GO" id="GO:0004362">
    <property type="term" value="F:glutathione-disulfide reductase (NADPH) activity"/>
    <property type="evidence" value="ECO:0007669"/>
    <property type="project" value="TreeGrafter"/>
</dbReference>
<comment type="function">
    <text evidence="11">Catalyzes the transfer of electrons from NADPH to thioredoxins TRX1, TRX2 and TRX3, which in turn act as reductants of disulfide containing proteins. Able to reduce nitroglutathione (GSNO), a compound involved in the transport of nitric oxide (NO); however, TRX1 is more efficient in reducing GSNO. Has no catalytic activity towards oxidized glutathione (GSSG).</text>
</comment>
<name>A0A2A9M7C3_BESBE</name>
<dbReference type="InterPro" id="IPR036188">
    <property type="entry name" value="FAD/NAD-bd_sf"/>
</dbReference>
<dbReference type="GeneID" id="40311963"/>
<dbReference type="GO" id="GO:0034599">
    <property type="term" value="P:cellular response to oxidative stress"/>
    <property type="evidence" value="ECO:0007669"/>
    <property type="project" value="TreeGrafter"/>
</dbReference>
<dbReference type="EMBL" id="NWUJ01000007">
    <property type="protein sequence ID" value="PFH33885.1"/>
    <property type="molecule type" value="Genomic_DNA"/>
</dbReference>
<dbReference type="PANTHER" id="PTHR42737:SF2">
    <property type="entry name" value="GLUTATHIONE REDUCTASE"/>
    <property type="match status" value="1"/>
</dbReference>
<sequence>MYPLSRSAATAYAVATTRPPSPPLPSSSAAFTRRVPSLRRSALRFESATRRSTSSVLHFLPSRAIASSSDTPSPRFHAPSVFSEGFSPLALPSAALVPLSHRLLSSPLRGQSSLAVSGLSLCESTALHIPAQTQQGRGIASERKASAVHAVVQGHSEMTPATTSPNSSAAPAEGEFDCDLAVIGGGSGGLACAKMAAAHGAKTVVFDFVQPSTQGSKWGLGGTCVNVGCVPKYLFHHTALVGKAAHWDGPHMGWKGHTDDEQIDWNACVEKVQNYIKSLNFGYRTGLRKAGVTYINAYAKFQSAHELAYTLRGENKVCRARNIVVACGGRPHIPEEVEGALELAITSDDIFALKHAPNKTLCVGASYISLECAGFLRELGFDVTVAVRSILLRGFDRQCAEQVGLCLEEAGVRFLREAIPTKMVKQPNGKIQVTFQVGSKDAGRVHVEEFDTVLYATGRKADTKGLDLQAAGVNTTESGKIICDGDGHTSCPSVYAIGDTVQNFPELTPVAIKAGEILARRLFANSTEHMDFTNIPTTVFTPIEYAHTGYSEEAAEAKFGKDDLEIYLFQFSPLFFSCVHREKAESARQSPEDVDATPPCLAKLICVKSDDERVVGIHFVGPNAGEVMQGFALAVRLGAKKRDFDKCIGIHPTNAEAFMALSITKASGEPFMATGGCGGGKCG</sequence>
<dbReference type="PRINTS" id="PR00411">
    <property type="entry name" value="PNDRDTASEI"/>
</dbReference>
<dbReference type="Pfam" id="PF02852">
    <property type="entry name" value="Pyr_redox_dim"/>
    <property type="match status" value="1"/>
</dbReference>
<comment type="similarity">
    <text evidence="2 12">Belongs to the class-I pyridine nucleotide-disulfide oxidoreductase family.</text>
</comment>
<organism evidence="15 16">
    <name type="scientific">Besnoitia besnoiti</name>
    <name type="common">Apicomplexan protozoan</name>
    <dbReference type="NCBI Taxonomy" id="94643"/>
    <lineage>
        <taxon>Eukaryota</taxon>
        <taxon>Sar</taxon>
        <taxon>Alveolata</taxon>
        <taxon>Apicomplexa</taxon>
        <taxon>Conoidasida</taxon>
        <taxon>Coccidia</taxon>
        <taxon>Eucoccidiorida</taxon>
        <taxon>Eimeriorina</taxon>
        <taxon>Sarcocystidae</taxon>
        <taxon>Besnoitia</taxon>
    </lineage>
</organism>
<reference evidence="15 16" key="1">
    <citation type="submission" date="2017-09" db="EMBL/GenBank/DDBJ databases">
        <title>Genome sequencing of Besnoitia besnoiti strain Bb-Ger1.</title>
        <authorList>
            <person name="Schares G."/>
            <person name="Venepally P."/>
            <person name="Lorenzi H.A."/>
        </authorList>
    </citation>
    <scope>NUCLEOTIDE SEQUENCE [LARGE SCALE GENOMIC DNA]</scope>
    <source>
        <strain evidence="15 16">Bb-Ger1</strain>
    </source>
</reference>
<evidence type="ECO:0000256" key="7">
    <source>
        <dbReference type="ARBA" id="ARBA00022857"/>
    </source>
</evidence>
<dbReference type="GO" id="GO:0004791">
    <property type="term" value="F:thioredoxin-disulfide reductase (NADPH) activity"/>
    <property type="evidence" value="ECO:0007669"/>
    <property type="project" value="UniProtKB-EC"/>
</dbReference>
<proteinExistence type="inferred from homology"/>
<comment type="caution">
    <text evidence="15">The sequence shown here is derived from an EMBL/GenBank/DDBJ whole genome shotgun (WGS) entry which is preliminary data.</text>
</comment>
<evidence type="ECO:0000256" key="9">
    <source>
        <dbReference type="ARBA" id="ARBA00023157"/>
    </source>
</evidence>
<keyword evidence="9" id="KW-1015">Disulfide bond</keyword>
<dbReference type="GO" id="GO:0006749">
    <property type="term" value="P:glutathione metabolic process"/>
    <property type="evidence" value="ECO:0007669"/>
    <property type="project" value="TreeGrafter"/>
</dbReference>
<feature type="domain" description="FAD/NAD(P)-binding" evidence="14">
    <location>
        <begin position="179"/>
        <end position="515"/>
    </location>
</feature>
<dbReference type="PROSITE" id="PS00076">
    <property type="entry name" value="PYRIDINE_REDOX_1"/>
    <property type="match status" value="1"/>
</dbReference>
<evidence type="ECO:0000259" key="14">
    <source>
        <dbReference type="Pfam" id="PF07992"/>
    </source>
</evidence>
<dbReference type="SUPFAM" id="SSF55424">
    <property type="entry name" value="FAD/NAD-linked reductases, dimerisation (C-terminal) domain"/>
    <property type="match status" value="1"/>
</dbReference>
<dbReference type="KEGG" id="bbes:BESB_070370"/>
<comment type="cofactor">
    <cofactor evidence="1">
        <name>FAD</name>
        <dbReference type="ChEBI" id="CHEBI:57692"/>
    </cofactor>
</comment>
<evidence type="ECO:0000256" key="5">
    <source>
        <dbReference type="ARBA" id="ARBA00022630"/>
    </source>
</evidence>
<dbReference type="GO" id="GO:0005739">
    <property type="term" value="C:mitochondrion"/>
    <property type="evidence" value="ECO:0007669"/>
    <property type="project" value="TreeGrafter"/>
</dbReference>
<keyword evidence="6 12" id="KW-0274">FAD</keyword>
<dbReference type="InterPro" id="IPR006338">
    <property type="entry name" value="Thioredoxin/glutathione_Rdtase"/>
</dbReference>
<protein>
    <recommendedName>
        <fullName evidence="4">Thioredoxin reductase</fullName>
        <ecNumber evidence="3">1.8.1.9</ecNumber>
    </recommendedName>
</protein>
<dbReference type="PRINTS" id="PR00368">
    <property type="entry name" value="FADPNR"/>
</dbReference>
<keyword evidence="8 12" id="KW-0560">Oxidoreductase</keyword>
<feature type="domain" description="Pyridine nucleotide-disulphide oxidoreductase dimerisation" evidence="13">
    <location>
        <begin position="535"/>
        <end position="659"/>
    </location>
</feature>
<dbReference type="NCBIfam" id="TIGR01438">
    <property type="entry name" value="TGR"/>
    <property type="match status" value="1"/>
</dbReference>
<dbReference type="Proteomes" id="UP000224006">
    <property type="component" value="Unassembled WGS sequence"/>
</dbReference>
<dbReference type="Pfam" id="PF07992">
    <property type="entry name" value="Pyr_redox_2"/>
    <property type="match status" value="1"/>
</dbReference>
<keyword evidence="10 12" id="KW-0676">Redox-active center</keyword>